<accession>A0AAJ5NJA5</accession>
<keyword evidence="2" id="KW-1003">Cell membrane</keyword>
<keyword evidence="5 7" id="KW-0472">Membrane</keyword>
<reference evidence="11 12" key="1">
    <citation type="submission" date="2018-12" db="EMBL/GenBank/DDBJ databases">
        <authorList>
            <consortium name="Pathogen Informatics"/>
        </authorList>
    </citation>
    <scope>NUCLEOTIDE SEQUENCE [LARGE SCALE GENOMIC DNA]</scope>
    <source>
        <strain evidence="12">NCTC 10904</strain>
        <strain evidence="11">NCTC10904</strain>
    </source>
</reference>
<evidence type="ECO:0000259" key="9">
    <source>
        <dbReference type="Pfam" id="PF12704"/>
    </source>
</evidence>
<evidence type="ECO:0000259" key="8">
    <source>
        <dbReference type="Pfam" id="PF02687"/>
    </source>
</evidence>
<evidence type="ECO:0000313" key="10">
    <source>
        <dbReference type="EMBL" id="MCY7034033.1"/>
    </source>
</evidence>
<keyword evidence="4 7" id="KW-1133">Transmembrane helix</keyword>
<feature type="domain" description="ABC3 transporter permease C-terminal" evidence="8">
    <location>
        <begin position="274"/>
        <end position="385"/>
    </location>
</feature>
<dbReference type="GO" id="GO:0022857">
    <property type="term" value="F:transmembrane transporter activity"/>
    <property type="evidence" value="ECO:0007669"/>
    <property type="project" value="TreeGrafter"/>
</dbReference>
<evidence type="ECO:0000256" key="4">
    <source>
        <dbReference type="ARBA" id="ARBA00022989"/>
    </source>
</evidence>
<reference evidence="10 13" key="2">
    <citation type="journal article" date="2022" name="Med Res Arch">
        <title>Genomic identification of streptococcal strains and relation to clinical characteristics. A substudy to The Partial Oral Treatment of Endocarditis (POET) Trial.</title>
        <authorList>
            <person name="Christensen J."/>
            <person name="Jensen C."/>
            <person name="Dargis R."/>
            <person name="Nielsen X."/>
            <person name="Pries- Heje M."/>
            <person name="Wiingaard C."/>
            <person name="Ihlemann N."/>
            <person name="Gill S."/>
            <person name="Bruun N."/>
            <person name="Elming H."/>
            <person name="Povlsen J."/>
            <person name="Madsen T."/>
            <person name="Jensen K."/>
            <person name="Fuursted K."/>
            <person name="Ostergaard L."/>
            <person name="Christiansen U."/>
            <person name="Rosenvinge F."/>
            <person name="Helweg-Larsen J."/>
            <person name="Fosbol E."/>
            <person name="Kober L."/>
            <person name="Torp-Pedersen C."/>
            <person name="Tonder N."/>
            <person name="Moser C."/>
            <person name="Iversen K."/>
            <person name="Bundgaard H."/>
        </authorList>
    </citation>
    <scope>NUCLEOTIDE SEQUENCE [LARGE SCALE GENOMIC DNA]</scope>
    <source>
        <strain evidence="10 13">A12055600</strain>
    </source>
</reference>
<reference evidence="10" key="3">
    <citation type="submission" date="2022-02" db="EMBL/GenBank/DDBJ databases">
        <authorList>
            <person name="Christensen J.J.E."/>
            <person name="Jensen C.S."/>
            <person name="Nielsen X.C."/>
            <person name="Dargis R."/>
        </authorList>
    </citation>
    <scope>NUCLEOTIDE SEQUENCE</scope>
    <source>
        <strain evidence="10">A12055600</strain>
    </source>
</reference>
<dbReference type="EC" id="3.6.3.-" evidence="11"/>
<evidence type="ECO:0000256" key="3">
    <source>
        <dbReference type="ARBA" id="ARBA00022692"/>
    </source>
</evidence>
<dbReference type="Pfam" id="PF02687">
    <property type="entry name" value="FtsX"/>
    <property type="match status" value="1"/>
</dbReference>
<dbReference type="InterPro" id="IPR025857">
    <property type="entry name" value="MacB_PCD"/>
</dbReference>
<dbReference type="Proteomes" id="UP001208557">
    <property type="component" value="Unassembled WGS sequence"/>
</dbReference>
<protein>
    <submittedName>
        <fullName evidence="10">ABC transporter permease</fullName>
    </submittedName>
    <submittedName>
        <fullName evidence="11">Macrolide export ATP-binding/permease protein MacB</fullName>
        <ecNumber evidence="11">3.6.3.-</ecNumber>
    </submittedName>
</protein>
<dbReference type="GO" id="GO:0005524">
    <property type="term" value="F:ATP binding"/>
    <property type="evidence" value="ECO:0007669"/>
    <property type="project" value="UniProtKB-KW"/>
</dbReference>
<comment type="similarity">
    <text evidence="6">Belongs to the ABC-4 integral membrane protein family.</text>
</comment>
<feature type="transmembrane region" description="Helical" evidence="7">
    <location>
        <begin position="359"/>
        <end position="381"/>
    </location>
</feature>
<feature type="transmembrane region" description="Helical" evidence="7">
    <location>
        <begin position="270"/>
        <end position="297"/>
    </location>
</feature>
<evidence type="ECO:0000313" key="12">
    <source>
        <dbReference type="Proteomes" id="UP000266918"/>
    </source>
</evidence>
<name>A0AAJ5NJA5_STRSA</name>
<comment type="subcellular location">
    <subcellularLocation>
        <location evidence="1">Cell membrane</location>
        <topology evidence="1">Multi-pass membrane protein</topology>
    </subcellularLocation>
</comment>
<evidence type="ECO:0000313" key="11">
    <source>
        <dbReference type="EMBL" id="VDY72587.1"/>
    </source>
</evidence>
<feature type="transmembrane region" description="Helical" evidence="7">
    <location>
        <begin position="21"/>
        <end position="42"/>
    </location>
</feature>
<feature type="transmembrane region" description="Helical" evidence="7">
    <location>
        <begin position="318"/>
        <end position="339"/>
    </location>
</feature>
<dbReference type="EMBL" id="JAKUVJ010000003">
    <property type="protein sequence ID" value="MCY7034033.1"/>
    <property type="molecule type" value="Genomic_DNA"/>
</dbReference>
<dbReference type="RefSeq" id="WP_125332047.1">
    <property type="nucleotide sequence ID" value="NZ_CP076611.1"/>
</dbReference>
<evidence type="ECO:0000256" key="5">
    <source>
        <dbReference type="ARBA" id="ARBA00023136"/>
    </source>
</evidence>
<dbReference type="GO" id="GO:0005886">
    <property type="term" value="C:plasma membrane"/>
    <property type="evidence" value="ECO:0007669"/>
    <property type="project" value="UniProtKB-SubCell"/>
</dbReference>
<proteinExistence type="inferred from homology"/>
<dbReference type="EMBL" id="LR134002">
    <property type="protein sequence ID" value="VDY72587.1"/>
    <property type="molecule type" value="Genomic_DNA"/>
</dbReference>
<dbReference type="Proteomes" id="UP000266918">
    <property type="component" value="Chromosome"/>
</dbReference>
<dbReference type="PANTHER" id="PTHR30572">
    <property type="entry name" value="MEMBRANE COMPONENT OF TRANSPORTER-RELATED"/>
    <property type="match status" value="1"/>
</dbReference>
<evidence type="ECO:0000313" key="13">
    <source>
        <dbReference type="Proteomes" id="UP001208557"/>
    </source>
</evidence>
<dbReference type="InterPro" id="IPR003838">
    <property type="entry name" value="ABC3_permease_C"/>
</dbReference>
<evidence type="ECO:0000256" key="6">
    <source>
        <dbReference type="ARBA" id="ARBA00038076"/>
    </source>
</evidence>
<keyword evidence="11" id="KW-0378">Hydrolase</keyword>
<evidence type="ECO:0000256" key="1">
    <source>
        <dbReference type="ARBA" id="ARBA00004651"/>
    </source>
</evidence>
<gene>
    <name evidence="11" type="primary">macB_6</name>
    <name evidence="10" type="ORF">MK406_02950</name>
    <name evidence="11" type="ORF">NCTC10904_01872</name>
</gene>
<feature type="domain" description="MacB-like periplasmic core" evidence="9">
    <location>
        <begin position="21"/>
        <end position="200"/>
    </location>
</feature>
<evidence type="ECO:0000256" key="7">
    <source>
        <dbReference type="SAM" id="Phobius"/>
    </source>
</evidence>
<dbReference type="GO" id="GO:0016787">
    <property type="term" value="F:hydrolase activity"/>
    <property type="evidence" value="ECO:0007669"/>
    <property type="project" value="UniProtKB-KW"/>
</dbReference>
<dbReference type="PANTHER" id="PTHR30572:SF4">
    <property type="entry name" value="ABC TRANSPORTER PERMEASE YTRF"/>
    <property type="match status" value="1"/>
</dbReference>
<keyword evidence="11" id="KW-0547">Nucleotide-binding</keyword>
<keyword evidence="3 7" id="KW-0812">Transmembrane</keyword>
<sequence length="391" mass="42773">MRLTFLLKSLFKSLSANKRQSLLTIGSLVIGVVSLLLVLSLGNGVGQSIVQQLNSVTGGRKTFTINCTNYKDGAGFTENDRQRLMGFANIQNVELSINPQLNTVSVHLLGDRSMDGSVVNYDQLSSKYNEKNNDIKVISGKALSEIQQSNGNEIAIKDTASKKLFPTTSSEGELVSIGGDYYKISAVYQGSEETPDLLVTEKMFLRNTSYRNHFNQAKIKYRGSKSKAEKQVLKYLERYGSSKKKGVYEIEDLHQVVGQINRTTSLATNLIAGVAGISLIVAGFGVMSATYSSVAGRKSEIGLRRAFGAKKSSIRNQFIVEGLFLAFISSFISVVFVLVISQLLGNSMGVRLIVTRDNILTAVLVPSVICFIFTYFPAVSASRKNVLNLLR</sequence>
<dbReference type="Pfam" id="PF12704">
    <property type="entry name" value="MacB_PCD"/>
    <property type="match status" value="1"/>
</dbReference>
<keyword evidence="11" id="KW-0067">ATP-binding</keyword>
<organism evidence="11 12">
    <name type="scientific">Streptococcus sanguinis</name>
    <dbReference type="NCBI Taxonomy" id="1305"/>
    <lineage>
        <taxon>Bacteria</taxon>
        <taxon>Bacillati</taxon>
        <taxon>Bacillota</taxon>
        <taxon>Bacilli</taxon>
        <taxon>Lactobacillales</taxon>
        <taxon>Streptococcaceae</taxon>
        <taxon>Streptococcus</taxon>
    </lineage>
</organism>
<dbReference type="AlphaFoldDB" id="A0AAJ5NJA5"/>
<evidence type="ECO:0000256" key="2">
    <source>
        <dbReference type="ARBA" id="ARBA00022475"/>
    </source>
</evidence>
<dbReference type="InterPro" id="IPR050250">
    <property type="entry name" value="Macrolide_Exporter_MacB"/>
</dbReference>